<dbReference type="OrthoDB" id="1550679at2"/>
<dbReference type="PROSITE" id="PS01268">
    <property type="entry name" value="UPF0024"/>
    <property type="match status" value="1"/>
</dbReference>
<dbReference type="InterPro" id="IPR042214">
    <property type="entry name" value="TruD_catalytic"/>
</dbReference>
<evidence type="ECO:0000256" key="1">
    <source>
        <dbReference type="ARBA" id="ARBA00007953"/>
    </source>
</evidence>
<dbReference type="GO" id="GO:0160150">
    <property type="term" value="F:tRNA pseudouridine(13) synthase activity"/>
    <property type="evidence" value="ECO:0007669"/>
    <property type="project" value="UniProtKB-EC"/>
</dbReference>
<dbReference type="STRING" id="1656094.BFC18_11935"/>
<comment type="catalytic activity">
    <reaction evidence="4">
        <text>uridine(13) in tRNA = pseudouridine(13) in tRNA</text>
        <dbReference type="Rhea" id="RHEA:42540"/>
        <dbReference type="Rhea" id="RHEA-COMP:10105"/>
        <dbReference type="Rhea" id="RHEA-COMP:10106"/>
        <dbReference type="ChEBI" id="CHEBI:65314"/>
        <dbReference type="ChEBI" id="CHEBI:65315"/>
        <dbReference type="EC" id="5.4.99.27"/>
    </reaction>
</comment>
<feature type="domain" description="TRUD" evidence="5">
    <location>
        <begin position="156"/>
        <end position="312"/>
    </location>
</feature>
<evidence type="ECO:0000256" key="3">
    <source>
        <dbReference type="ARBA" id="ARBA00023235"/>
    </source>
</evidence>
<dbReference type="GO" id="GO:0031119">
    <property type="term" value="P:tRNA pseudouridine synthesis"/>
    <property type="evidence" value="ECO:0007669"/>
    <property type="project" value="UniProtKB-UniRule"/>
</dbReference>
<dbReference type="CDD" id="cd02575">
    <property type="entry name" value="PseudoU_synth_EcTruD"/>
    <property type="match status" value="1"/>
</dbReference>
<name>A0A1E7ZB42_9ALTE</name>
<dbReference type="InterPro" id="IPR001656">
    <property type="entry name" value="PsdUridine_synth_TruD"/>
</dbReference>
<keyword evidence="3 4" id="KW-0413">Isomerase</keyword>
<dbReference type="EC" id="5.4.99.27" evidence="4"/>
<gene>
    <name evidence="4" type="primary">truD</name>
    <name evidence="6" type="ORF">BFC18_11935</name>
</gene>
<dbReference type="InterPro" id="IPR020119">
    <property type="entry name" value="PsdUridine_synth_TruD_CS"/>
</dbReference>
<dbReference type="Proteomes" id="UP000175691">
    <property type="component" value="Unassembled WGS sequence"/>
</dbReference>
<comment type="similarity">
    <text evidence="1 4">Belongs to the pseudouridine synthase TruD family.</text>
</comment>
<keyword evidence="2 4" id="KW-0819">tRNA processing</keyword>
<dbReference type="PANTHER" id="PTHR47811">
    <property type="entry name" value="TRNA PSEUDOURIDINE SYNTHASE D"/>
    <property type="match status" value="1"/>
</dbReference>
<dbReference type="InterPro" id="IPR020103">
    <property type="entry name" value="PsdUridine_synth_cat_dom_sf"/>
</dbReference>
<accession>A0A1E7ZB42</accession>
<comment type="caution">
    <text evidence="6">The sequence shown here is derived from an EMBL/GenBank/DDBJ whole genome shotgun (WGS) entry which is preliminary data.</text>
</comment>
<evidence type="ECO:0000256" key="4">
    <source>
        <dbReference type="HAMAP-Rule" id="MF_01082"/>
    </source>
</evidence>
<keyword evidence="7" id="KW-1185">Reference proteome</keyword>
<dbReference type="SUPFAM" id="SSF55120">
    <property type="entry name" value="Pseudouridine synthase"/>
    <property type="match status" value="1"/>
</dbReference>
<dbReference type="PROSITE" id="PS50984">
    <property type="entry name" value="TRUD"/>
    <property type="match status" value="1"/>
</dbReference>
<dbReference type="Pfam" id="PF01142">
    <property type="entry name" value="TruD"/>
    <property type="match status" value="1"/>
</dbReference>
<dbReference type="InterPro" id="IPR011760">
    <property type="entry name" value="PsdUridine_synth_TruD_insert"/>
</dbReference>
<proteinExistence type="inferred from homology"/>
<feature type="active site" description="Nucleophile" evidence="4">
    <location>
        <position position="81"/>
    </location>
</feature>
<dbReference type="NCBIfam" id="TIGR00094">
    <property type="entry name" value="tRNA_TruD_broad"/>
    <property type="match status" value="1"/>
</dbReference>
<reference evidence="6 7" key="1">
    <citation type="submission" date="2016-08" db="EMBL/GenBank/DDBJ databases">
        <authorList>
            <person name="Seilhamer J.J."/>
        </authorList>
    </citation>
    <scope>NUCLEOTIDE SEQUENCE [LARGE SCALE GENOMIC DNA]</scope>
    <source>
        <strain evidence="6 7">KCTC 42603</strain>
    </source>
</reference>
<evidence type="ECO:0000313" key="7">
    <source>
        <dbReference type="Proteomes" id="UP000175691"/>
    </source>
</evidence>
<dbReference type="Gene3D" id="3.30.2350.20">
    <property type="entry name" value="TruD, catalytic domain"/>
    <property type="match status" value="1"/>
</dbReference>
<dbReference type="Gene3D" id="3.30.2340.10">
    <property type="entry name" value="TruD, insertion domain"/>
    <property type="match status" value="1"/>
</dbReference>
<dbReference type="InterPro" id="IPR050170">
    <property type="entry name" value="TruD_pseudoU_synthase"/>
</dbReference>
<dbReference type="EMBL" id="MDHN01000025">
    <property type="protein sequence ID" value="OFC70720.1"/>
    <property type="molecule type" value="Genomic_DNA"/>
</dbReference>
<dbReference type="GO" id="GO:0005829">
    <property type="term" value="C:cytosol"/>
    <property type="evidence" value="ECO:0007669"/>
    <property type="project" value="TreeGrafter"/>
</dbReference>
<protein>
    <recommendedName>
        <fullName evidence="4">tRNA pseudouridine synthase D</fullName>
        <ecNumber evidence="4">5.4.99.27</ecNumber>
    </recommendedName>
    <alternativeName>
        <fullName evidence="4">tRNA pseudouridine(13) synthase</fullName>
    </alternativeName>
    <alternativeName>
        <fullName evidence="4">tRNA pseudouridylate synthase D</fullName>
    </alternativeName>
    <alternativeName>
        <fullName evidence="4">tRNA-uridine isomerase D</fullName>
    </alternativeName>
</protein>
<dbReference type="HAMAP" id="MF_01082">
    <property type="entry name" value="TruD"/>
    <property type="match status" value="1"/>
</dbReference>
<dbReference type="AlphaFoldDB" id="A0A1E7ZB42"/>
<organism evidence="6 7">
    <name type="scientific">Alteromonas confluentis</name>
    <dbReference type="NCBI Taxonomy" id="1656094"/>
    <lineage>
        <taxon>Bacteria</taxon>
        <taxon>Pseudomonadati</taxon>
        <taxon>Pseudomonadota</taxon>
        <taxon>Gammaproteobacteria</taxon>
        <taxon>Alteromonadales</taxon>
        <taxon>Alteromonadaceae</taxon>
        <taxon>Alteromonas/Salinimonas group</taxon>
        <taxon>Alteromonas</taxon>
    </lineage>
</organism>
<comment type="function">
    <text evidence="4">Responsible for synthesis of pseudouridine from uracil-13 in transfer RNAs.</text>
</comment>
<evidence type="ECO:0000259" key="5">
    <source>
        <dbReference type="PROSITE" id="PS50984"/>
    </source>
</evidence>
<evidence type="ECO:0000313" key="6">
    <source>
        <dbReference type="EMBL" id="OFC70720.1"/>
    </source>
</evidence>
<sequence>MNLSTAHWRYSKEAPACTATLKAKPEDFVVTEELGYDFSNDGEHQFIWVEKTLANTAWVAEQLAKFTGLPLRNVSYAGRKDKYAVTRQWIGLHAPGKADFDFSKLAIPGVKVLAQHRHNKKLRTGQLKGNHFAITLRNVSDADKLIAELQRAAVQGVPNYFGDQRFGNVRIGETGERLEGGNLQLAAKMVGGEAIRNRNKRNMAISALRSWLFNEVISTRIENGALNTVLPGDALMLSGSHSFFINDGEDSTVQQRYEQQDLSPTAPLWGKGDLPSKTIAAALELSVTEQFEPITTFLAAEGLKQERRPVKIWPSQLEWQHNGDTVVVSFSLPAGCYATTVLRDCVDLSTVQSAD</sequence>
<dbReference type="InterPro" id="IPR043165">
    <property type="entry name" value="TruD_insert_sf"/>
</dbReference>
<dbReference type="GO" id="GO:0003723">
    <property type="term" value="F:RNA binding"/>
    <property type="evidence" value="ECO:0007669"/>
    <property type="project" value="InterPro"/>
</dbReference>
<dbReference type="RefSeq" id="WP_070125546.1">
    <property type="nucleotide sequence ID" value="NZ_MDHN01000025.1"/>
</dbReference>
<evidence type="ECO:0000256" key="2">
    <source>
        <dbReference type="ARBA" id="ARBA00022694"/>
    </source>
</evidence>
<dbReference type="PANTHER" id="PTHR47811:SF1">
    <property type="entry name" value="TRNA PSEUDOURIDINE SYNTHASE D"/>
    <property type="match status" value="1"/>
</dbReference>